<feature type="region of interest" description="Disordered" evidence="1">
    <location>
        <begin position="217"/>
        <end position="237"/>
    </location>
</feature>
<dbReference type="AlphaFoldDB" id="A0AAD2FRF2"/>
<comment type="caution">
    <text evidence="2">The sequence shown here is derived from an EMBL/GenBank/DDBJ whole genome shotgun (WGS) entry which is preliminary data.</text>
</comment>
<keyword evidence="5" id="KW-1185">Reference proteome</keyword>
<evidence type="ECO:0000313" key="2">
    <source>
        <dbReference type="EMBL" id="CAJ1950428.1"/>
    </source>
</evidence>
<gene>
    <name evidence="2" type="ORF">CYCCA115_LOCUS12580</name>
    <name evidence="3" type="ORF">CYCCA115_LOCUS12581</name>
    <name evidence="4" type="ORF">CYCCA115_LOCUS12582</name>
</gene>
<proteinExistence type="predicted"/>
<name>A0AAD2FRF2_9STRA</name>
<evidence type="ECO:0000313" key="5">
    <source>
        <dbReference type="Proteomes" id="UP001295423"/>
    </source>
</evidence>
<dbReference type="EMBL" id="CAKOGP040001767">
    <property type="protein sequence ID" value="CAJ1950428.1"/>
    <property type="molecule type" value="Genomic_DNA"/>
</dbReference>
<protein>
    <submittedName>
        <fullName evidence="2">Uncharacterized protein</fullName>
    </submittedName>
</protein>
<evidence type="ECO:0000313" key="3">
    <source>
        <dbReference type="EMBL" id="CAJ1950430.1"/>
    </source>
</evidence>
<evidence type="ECO:0000256" key="1">
    <source>
        <dbReference type="SAM" id="MobiDB-lite"/>
    </source>
</evidence>
<accession>A0AAD2FRF2</accession>
<reference evidence="2" key="1">
    <citation type="submission" date="2023-08" db="EMBL/GenBank/DDBJ databases">
        <authorList>
            <person name="Audoor S."/>
            <person name="Bilcke G."/>
        </authorList>
    </citation>
    <scope>NUCLEOTIDE SEQUENCE</scope>
</reference>
<dbReference type="Proteomes" id="UP001295423">
    <property type="component" value="Unassembled WGS sequence"/>
</dbReference>
<organism evidence="2 5">
    <name type="scientific">Cylindrotheca closterium</name>
    <dbReference type="NCBI Taxonomy" id="2856"/>
    <lineage>
        <taxon>Eukaryota</taxon>
        <taxon>Sar</taxon>
        <taxon>Stramenopiles</taxon>
        <taxon>Ochrophyta</taxon>
        <taxon>Bacillariophyta</taxon>
        <taxon>Bacillariophyceae</taxon>
        <taxon>Bacillariophycidae</taxon>
        <taxon>Bacillariales</taxon>
        <taxon>Bacillariaceae</taxon>
        <taxon>Cylindrotheca</taxon>
    </lineage>
</organism>
<evidence type="ECO:0000313" key="4">
    <source>
        <dbReference type="EMBL" id="CAJ1950432.1"/>
    </source>
</evidence>
<dbReference type="EMBL" id="CAKOGP040001767">
    <property type="protein sequence ID" value="CAJ1950430.1"/>
    <property type="molecule type" value="Genomic_DNA"/>
</dbReference>
<dbReference type="EMBL" id="CAKOGP040001767">
    <property type="protein sequence ID" value="CAJ1950432.1"/>
    <property type="molecule type" value="Genomic_DNA"/>
</dbReference>
<sequence length="308" mass="34327">MIQSQKLSDRLASGRLASNPDITIKVRSYVSKTLYLNGFFWNIKTHISSYPNRDTDDDIPQGVASTIQSLSPLLYQHLLNNVLSKTTKLRAIVEGTPNGDGYAALRRLLQRVHPTYVKIPKDMVRQYPNQDESETIKGYFKRFVDHLQLVAYISNNVTTLANIGTQNHFLSGAKRAVFLHSKCSILQSDPTLAHEFTAKNFLSTVVSILDLPNSPVKLPPTPIKPEPTSHPSSWKRNRTTQFASCNSTGTSSNPIPVNNVNTAAPGELCEKEDDDATWNIEFPALPATDEEMEQLASTYTLLARARGW</sequence>